<reference evidence="2" key="1">
    <citation type="submission" date="2021-01" db="EMBL/GenBank/DDBJ databases">
        <authorList>
            <consortium name="Genoscope - CEA"/>
            <person name="William W."/>
        </authorList>
    </citation>
    <scope>NUCLEOTIDE SEQUENCE</scope>
</reference>
<feature type="coiled-coil region" evidence="1">
    <location>
        <begin position="402"/>
        <end position="465"/>
    </location>
</feature>
<gene>
    <name evidence="2" type="ORF">PSON_ATCC_30995.1.T0780214</name>
</gene>
<keyword evidence="3" id="KW-1185">Reference proteome</keyword>
<proteinExistence type="predicted"/>
<sequence length="472" mass="55498">MYSQANNDSQFQANNDSELLRVIDRINDLLSIFEEQQKNQKRFQVTMLVGATGNGKSTIFNFLSSFELQTQKEGKQSKLILKNPEEAGTSPMKAGIKSITKEPYYYFKKENNHLLIDFPGFQDTEGVMQQRIIQILFNRIVIKTQIKIIYVIKQSDDDLYGRGGELWNFINNCFAQNSTKEFQKIILLLNCYMEQLEDNELIASIQNQLKSKVKQPNKRIIVIRKVKSDEDVQEYLSQKKMEEIWSIIEKSDSIKFKTAQFQKNGEIANFINLRCNQFTNQIISEICMALDEKIKYINILKLKTLLEYFIEIKLLINIGGNQAINNWYNKLIEINIKIAKLLKLNLNFQDQINVFLKIFRFFSQEEDIIDTRAILKDSINQVKNLLVTHEQILKQKLDDIQKKAQDNNLQQLLQLFKEMNEKMNNEIKEQNELMKKLLGQKEQELQQVRAQLAWEREQNAQKKKEESNCFIC</sequence>
<dbReference type="EMBL" id="CAJJDN010000078">
    <property type="protein sequence ID" value="CAD8102816.1"/>
    <property type="molecule type" value="Genomic_DNA"/>
</dbReference>
<evidence type="ECO:0000313" key="2">
    <source>
        <dbReference type="EMBL" id="CAD8102816.1"/>
    </source>
</evidence>
<dbReference type="OrthoDB" id="310514at2759"/>
<dbReference type="Proteomes" id="UP000692954">
    <property type="component" value="Unassembled WGS sequence"/>
</dbReference>
<evidence type="ECO:0000313" key="3">
    <source>
        <dbReference type="Proteomes" id="UP000692954"/>
    </source>
</evidence>
<protein>
    <recommendedName>
        <fullName evidence="4">G domain-containing protein</fullName>
    </recommendedName>
</protein>
<accession>A0A8S1PI78</accession>
<evidence type="ECO:0000256" key="1">
    <source>
        <dbReference type="SAM" id="Coils"/>
    </source>
</evidence>
<organism evidence="2 3">
    <name type="scientific">Paramecium sonneborni</name>
    <dbReference type="NCBI Taxonomy" id="65129"/>
    <lineage>
        <taxon>Eukaryota</taxon>
        <taxon>Sar</taxon>
        <taxon>Alveolata</taxon>
        <taxon>Ciliophora</taxon>
        <taxon>Intramacronucleata</taxon>
        <taxon>Oligohymenophorea</taxon>
        <taxon>Peniculida</taxon>
        <taxon>Parameciidae</taxon>
        <taxon>Paramecium</taxon>
    </lineage>
</organism>
<name>A0A8S1PI78_9CILI</name>
<comment type="caution">
    <text evidence="2">The sequence shown here is derived from an EMBL/GenBank/DDBJ whole genome shotgun (WGS) entry which is preliminary data.</text>
</comment>
<dbReference type="AlphaFoldDB" id="A0A8S1PI78"/>
<keyword evidence="1" id="KW-0175">Coiled coil</keyword>
<evidence type="ECO:0008006" key="4">
    <source>
        <dbReference type="Google" id="ProtNLM"/>
    </source>
</evidence>